<keyword evidence="3" id="KW-1185">Reference proteome</keyword>
<reference evidence="3" key="1">
    <citation type="submission" date="2021-04" db="EMBL/GenBank/DDBJ databases">
        <title>A novel Synergistetes isolate from a pyrite-forming mixed culture.</title>
        <authorList>
            <person name="Bunk B."/>
            <person name="Sproer C."/>
            <person name="Spring S."/>
            <person name="Pester M."/>
        </authorList>
    </citation>
    <scope>NUCLEOTIDE SEQUENCE [LARGE SCALE GENOMIC DNA]</scope>
    <source>
        <strain evidence="3">J.5.4.2-T.3.5.2</strain>
    </source>
</reference>
<accession>A0A9Q7F0C2</accession>
<name>A0A9Q7F0C2_9BACT</name>
<dbReference type="EMBL" id="CP072943">
    <property type="protein sequence ID" value="QTX33746.1"/>
    <property type="molecule type" value="Genomic_DNA"/>
</dbReference>
<evidence type="ECO:0000313" key="3">
    <source>
        <dbReference type="Proteomes" id="UP000671879"/>
    </source>
</evidence>
<dbReference type="Proteomes" id="UP000671879">
    <property type="component" value="Chromosome"/>
</dbReference>
<feature type="compositionally biased region" description="Basic and acidic residues" evidence="1">
    <location>
        <begin position="104"/>
        <end position="115"/>
    </location>
</feature>
<feature type="region of interest" description="Disordered" evidence="1">
    <location>
        <begin position="104"/>
        <end position="141"/>
    </location>
</feature>
<dbReference type="InterPro" id="IPR021804">
    <property type="entry name" value="DUF3375"/>
</dbReference>
<dbReference type="Pfam" id="PF11855">
    <property type="entry name" value="DUF3375"/>
    <property type="match status" value="1"/>
</dbReference>
<organism evidence="2 3">
    <name type="scientific">Aminithiophilus ramosus</name>
    <dbReference type="NCBI Taxonomy" id="3029084"/>
    <lineage>
        <taxon>Bacteria</taxon>
        <taxon>Thermotogati</taxon>
        <taxon>Synergistota</taxon>
        <taxon>Synergistia</taxon>
        <taxon>Synergistales</taxon>
        <taxon>Aminithiophilaceae</taxon>
        <taxon>Aminithiophilus</taxon>
    </lineage>
</organism>
<sequence length="141" mass="16085">MNDFSKYNHFGFFCPLPLFPRFPVPPFAPLELLCQICQGSEADPAARLGELERRCQVLGEEIGRVRAGEEIFPDDMALEDRFQRFVVTARELRVDCDDRLVADRGRDAEDREGGTKRHGPFPGPDVKGRRERSILSVSSYR</sequence>
<evidence type="ECO:0000313" key="2">
    <source>
        <dbReference type="EMBL" id="QTX33746.1"/>
    </source>
</evidence>
<gene>
    <name evidence="2" type="ORF">KAR29_08410</name>
</gene>
<dbReference type="AlphaFoldDB" id="A0A9Q7F0C2"/>
<dbReference type="KEGG" id="aram:KAR29_08410"/>
<protein>
    <submittedName>
        <fullName evidence="2">DUF3375 family protein</fullName>
    </submittedName>
</protein>
<evidence type="ECO:0000256" key="1">
    <source>
        <dbReference type="SAM" id="MobiDB-lite"/>
    </source>
</evidence>
<proteinExistence type="predicted"/>